<dbReference type="NCBIfam" id="NF001159">
    <property type="entry name" value="PRK00150.1-3"/>
    <property type="match status" value="1"/>
</dbReference>
<gene>
    <name evidence="6 7" type="primary">def</name>
    <name evidence="7" type="ORF">E7V67_003310</name>
</gene>
<evidence type="ECO:0000256" key="2">
    <source>
        <dbReference type="ARBA" id="ARBA00022723"/>
    </source>
</evidence>
<feature type="active site" evidence="6">
    <location>
        <position position="135"/>
    </location>
</feature>
<comment type="cofactor">
    <cofactor evidence="6">
        <name>Fe(2+)</name>
        <dbReference type="ChEBI" id="CHEBI:29033"/>
    </cofactor>
    <text evidence="6">Binds 1 Fe(2+) ion.</text>
</comment>
<evidence type="ECO:0000256" key="4">
    <source>
        <dbReference type="ARBA" id="ARBA00022917"/>
    </source>
</evidence>
<organism evidence="7 8">
    <name type="scientific">[Empedobacter] haloabium</name>
    <dbReference type="NCBI Taxonomy" id="592317"/>
    <lineage>
        <taxon>Bacteria</taxon>
        <taxon>Pseudomonadati</taxon>
        <taxon>Pseudomonadota</taxon>
        <taxon>Betaproteobacteria</taxon>
        <taxon>Burkholderiales</taxon>
        <taxon>Oxalobacteraceae</taxon>
        <taxon>Telluria group</taxon>
        <taxon>Telluria group incertae sedis</taxon>
    </lineage>
</organism>
<dbReference type="EMBL" id="CP136508">
    <property type="protein sequence ID" value="WUR14143.1"/>
    <property type="molecule type" value="Genomic_DNA"/>
</dbReference>
<keyword evidence="4 6" id="KW-0648">Protein biosynthesis</keyword>
<dbReference type="PANTHER" id="PTHR10458:SF21">
    <property type="entry name" value="PEPTIDE DEFORMYLASE"/>
    <property type="match status" value="1"/>
</dbReference>
<evidence type="ECO:0000256" key="1">
    <source>
        <dbReference type="ARBA" id="ARBA00010759"/>
    </source>
</evidence>
<dbReference type="InterPro" id="IPR036821">
    <property type="entry name" value="Peptide_deformylase_sf"/>
</dbReference>
<keyword evidence="5 6" id="KW-0408">Iron</keyword>
<dbReference type="NCBIfam" id="TIGR00079">
    <property type="entry name" value="pept_deformyl"/>
    <property type="match status" value="1"/>
</dbReference>
<dbReference type="SUPFAM" id="SSF56420">
    <property type="entry name" value="Peptide deformylase"/>
    <property type="match status" value="1"/>
</dbReference>
<dbReference type="GO" id="GO:0042586">
    <property type="term" value="F:peptide deformylase activity"/>
    <property type="evidence" value="ECO:0007669"/>
    <property type="project" value="UniProtKB-EC"/>
</dbReference>
<feature type="binding site" evidence="6">
    <location>
        <position position="92"/>
    </location>
    <ligand>
        <name>Fe cation</name>
        <dbReference type="ChEBI" id="CHEBI:24875"/>
    </ligand>
</feature>
<dbReference type="EC" id="3.5.1.88" evidence="6"/>
<comment type="catalytic activity">
    <reaction evidence="6">
        <text>N-terminal N-formyl-L-methionyl-[peptide] + H2O = N-terminal L-methionyl-[peptide] + formate</text>
        <dbReference type="Rhea" id="RHEA:24420"/>
        <dbReference type="Rhea" id="RHEA-COMP:10639"/>
        <dbReference type="Rhea" id="RHEA-COMP:10640"/>
        <dbReference type="ChEBI" id="CHEBI:15377"/>
        <dbReference type="ChEBI" id="CHEBI:15740"/>
        <dbReference type="ChEBI" id="CHEBI:49298"/>
        <dbReference type="ChEBI" id="CHEBI:64731"/>
        <dbReference type="EC" id="3.5.1.88"/>
    </reaction>
</comment>
<dbReference type="InterPro" id="IPR023635">
    <property type="entry name" value="Peptide_deformylase"/>
</dbReference>
<dbReference type="Proteomes" id="UP000321323">
    <property type="component" value="Chromosome"/>
</dbReference>
<evidence type="ECO:0000256" key="3">
    <source>
        <dbReference type="ARBA" id="ARBA00022801"/>
    </source>
</evidence>
<comment type="function">
    <text evidence="6">Removes the formyl group from the N-terminal Met of newly synthesized proteins. Requires at least a dipeptide for an efficient rate of reaction. N-terminal L-methionine is a prerequisite for activity but the enzyme has broad specificity at other positions.</text>
</comment>
<evidence type="ECO:0000256" key="6">
    <source>
        <dbReference type="HAMAP-Rule" id="MF_00163"/>
    </source>
</evidence>
<evidence type="ECO:0000256" key="5">
    <source>
        <dbReference type="ARBA" id="ARBA00023004"/>
    </source>
</evidence>
<dbReference type="PIRSF" id="PIRSF004749">
    <property type="entry name" value="Pep_def"/>
    <property type="match status" value="1"/>
</dbReference>
<feature type="binding site" evidence="6">
    <location>
        <position position="138"/>
    </location>
    <ligand>
        <name>Fe cation</name>
        <dbReference type="ChEBI" id="CHEBI:24875"/>
    </ligand>
</feature>
<dbReference type="HAMAP" id="MF_00163">
    <property type="entry name" value="Pep_deformylase"/>
    <property type="match status" value="1"/>
</dbReference>
<accession>A0ABZ1UPX9</accession>
<dbReference type="PANTHER" id="PTHR10458">
    <property type="entry name" value="PEPTIDE DEFORMYLASE"/>
    <property type="match status" value="1"/>
</dbReference>
<keyword evidence="8" id="KW-1185">Reference proteome</keyword>
<evidence type="ECO:0000313" key="7">
    <source>
        <dbReference type="EMBL" id="WUR14143.1"/>
    </source>
</evidence>
<keyword evidence="2 6" id="KW-0479">Metal-binding</keyword>
<protein>
    <recommendedName>
        <fullName evidence="6">Peptide deformylase</fullName>
        <shortName evidence="6">PDF</shortName>
        <ecNumber evidence="6">3.5.1.88</ecNumber>
    </recommendedName>
    <alternativeName>
        <fullName evidence="6">Polypeptide deformylase</fullName>
    </alternativeName>
</protein>
<sequence length="179" mass="20416">MSILNILRYPDPRLHKVAKPVEVFDERIARLVADMAETMYDAPGIGLAATQVDVHERVIVIDISETKDQLTVFINPEIVWASDDKQVYDEGCLSVPGIYDDVERPAKVKVRAQDAKGEFFEVDADGLLAVCIQHEMDHLAGKVFVEYLSPLKRNRIKTKLLKEERGMERERQLRANGRR</sequence>
<dbReference type="CDD" id="cd00487">
    <property type="entry name" value="Pep_deformylase"/>
    <property type="match status" value="1"/>
</dbReference>
<comment type="similarity">
    <text evidence="1 6">Belongs to the polypeptide deformylase family.</text>
</comment>
<proteinExistence type="inferred from homology"/>
<evidence type="ECO:0000313" key="8">
    <source>
        <dbReference type="Proteomes" id="UP000321323"/>
    </source>
</evidence>
<reference evidence="7 8" key="1">
    <citation type="journal article" date="2019" name="Int. J. Syst. Evol. Microbiol.">
        <title>The Draft Whole-Genome Sequence of the Antibiotic Producer Empedobacter haloabium ATCC 31962 Provides Indications for Its Taxonomic Reclassification.</title>
        <authorList>
            <person name="Miess H."/>
            <person name="Arlt P."/>
            <person name="Apel A.K."/>
            <person name="Weber T."/>
            <person name="Nieselt K."/>
            <person name="Hanssen F."/>
            <person name="Czemmel S."/>
            <person name="Nahnsen S."/>
            <person name="Gross H."/>
        </authorList>
    </citation>
    <scope>NUCLEOTIDE SEQUENCE [LARGE SCALE GENOMIC DNA]</scope>
    <source>
        <strain evidence="7 8">ATCC 31962</strain>
    </source>
</reference>
<dbReference type="Gene3D" id="3.90.45.10">
    <property type="entry name" value="Peptide deformylase"/>
    <property type="match status" value="1"/>
</dbReference>
<dbReference type="Pfam" id="PF01327">
    <property type="entry name" value="Pep_deformylase"/>
    <property type="match status" value="1"/>
</dbReference>
<feature type="binding site" evidence="6">
    <location>
        <position position="134"/>
    </location>
    <ligand>
        <name>Fe cation</name>
        <dbReference type="ChEBI" id="CHEBI:24875"/>
    </ligand>
</feature>
<keyword evidence="3 6" id="KW-0378">Hydrolase</keyword>
<dbReference type="PRINTS" id="PR01576">
    <property type="entry name" value="PDEFORMYLASE"/>
</dbReference>
<name>A0ABZ1UPX9_9BURK</name>